<dbReference type="Pfam" id="PF03795">
    <property type="entry name" value="YCII"/>
    <property type="match status" value="1"/>
</dbReference>
<sequence>MLFIVILSNRRPADEIEAHQGGHRDWLVANTRAGRIAVAGPLEPRTGGLIMAHCADRTELDLMMAEDPFVVHRLVDVQVLCVAAALRHDAFPARWAAEAKSVPQN</sequence>
<evidence type="ECO:0000256" key="1">
    <source>
        <dbReference type="ARBA" id="ARBA00007689"/>
    </source>
</evidence>
<evidence type="ECO:0000259" key="2">
    <source>
        <dbReference type="Pfam" id="PF03795"/>
    </source>
</evidence>
<proteinExistence type="inferred from homology"/>
<dbReference type="PANTHER" id="PTHR37828">
    <property type="entry name" value="GSR2449 PROTEIN"/>
    <property type="match status" value="1"/>
</dbReference>
<comment type="caution">
    <text evidence="3">The sequence shown here is derived from an EMBL/GenBank/DDBJ whole genome shotgun (WGS) entry which is preliminary data.</text>
</comment>
<evidence type="ECO:0000313" key="4">
    <source>
        <dbReference type="Proteomes" id="UP000470302"/>
    </source>
</evidence>
<reference evidence="3 4" key="1">
    <citation type="submission" date="2020-01" db="EMBL/GenBank/DDBJ databases">
        <title>Novel species isolated from a subtropical stream in China.</title>
        <authorList>
            <person name="Lu H."/>
        </authorList>
    </citation>
    <scope>NUCLEOTIDE SEQUENCE [LARGE SCALE GENOMIC DNA]</scope>
    <source>
        <strain evidence="3 4">FT82W</strain>
    </source>
</reference>
<protein>
    <recommendedName>
        <fullName evidence="2">YCII-related domain-containing protein</fullName>
    </recommendedName>
</protein>
<evidence type="ECO:0000313" key="3">
    <source>
        <dbReference type="EMBL" id="MYM89625.1"/>
    </source>
</evidence>
<dbReference type="EMBL" id="WWCW01000081">
    <property type="protein sequence ID" value="MYM89625.1"/>
    <property type="molecule type" value="Genomic_DNA"/>
</dbReference>
<feature type="domain" description="YCII-related" evidence="2">
    <location>
        <begin position="3"/>
        <end position="72"/>
    </location>
</feature>
<comment type="similarity">
    <text evidence="1">Belongs to the YciI family.</text>
</comment>
<dbReference type="InterPro" id="IPR005545">
    <property type="entry name" value="YCII"/>
</dbReference>
<dbReference type="RefSeq" id="WP_161098533.1">
    <property type="nucleotide sequence ID" value="NZ_WWCW01000081.1"/>
</dbReference>
<dbReference type="Proteomes" id="UP000470302">
    <property type="component" value="Unassembled WGS sequence"/>
</dbReference>
<accession>A0A845G886</accession>
<organism evidence="3 4">
    <name type="scientific">Duganella vulcania</name>
    <dbReference type="NCBI Taxonomy" id="2692166"/>
    <lineage>
        <taxon>Bacteria</taxon>
        <taxon>Pseudomonadati</taxon>
        <taxon>Pseudomonadota</taxon>
        <taxon>Betaproteobacteria</taxon>
        <taxon>Burkholderiales</taxon>
        <taxon>Oxalobacteraceae</taxon>
        <taxon>Telluria group</taxon>
        <taxon>Duganella</taxon>
    </lineage>
</organism>
<dbReference type="AlphaFoldDB" id="A0A845G886"/>
<gene>
    <name evidence="3" type="ORF">GTP91_20900</name>
</gene>
<dbReference type="SUPFAM" id="SSF54909">
    <property type="entry name" value="Dimeric alpha+beta barrel"/>
    <property type="match status" value="1"/>
</dbReference>
<dbReference type="Gene3D" id="3.30.70.1060">
    <property type="entry name" value="Dimeric alpha+beta barrel"/>
    <property type="match status" value="1"/>
</dbReference>
<dbReference type="PANTHER" id="PTHR37828:SF1">
    <property type="entry name" value="YCII-RELATED DOMAIN-CONTAINING PROTEIN"/>
    <property type="match status" value="1"/>
</dbReference>
<name>A0A845G886_9BURK</name>
<dbReference type="InterPro" id="IPR011008">
    <property type="entry name" value="Dimeric_a/b-barrel"/>
</dbReference>